<feature type="region of interest" description="Disordered" evidence="4">
    <location>
        <begin position="265"/>
        <end position="289"/>
    </location>
</feature>
<dbReference type="OrthoDB" id="449052at2759"/>
<name>A0A1J8R3D6_9AGAM</name>
<dbReference type="SUPFAM" id="SSF54631">
    <property type="entry name" value="CBS-domain pair"/>
    <property type="match status" value="1"/>
</dbReference>
<evidence type="ECO:0000256" key="3">
    <source>
        <dbReference type="PROSITE-ProRule" id="PRU00703"/>
    </source>
</evidence>
<dbReference type="AlphaFoldDB" id="A0A1J8R3D6"/>
<dbReference type="Gene3D" id="3.10.580.10">
    <property type="entry name" value="CBS-domain"/>
    <property type="match status" value="1"/>
</dbReference>
<dbReference type="GO" id="GO:0004865">
    <property type="term" value="F:protein serine/threonine phosphatase inhibitor activity"/>
    <property type="evidence" value="ECO:0007669"/>
    <property type="project" value="TreeGrafter"/>
</dbReference>
<evidence type="ECO:0000259" key="5">
    <source>
        <dbReference type="PROSITE" id="PS51371"/>
    </source>
</evidence>
<sequence>MAHRRASISKTMRVQSPTLAVTPDGVPVAEAEEWVAQWARVLARANTNSSIHTDLIDMRIVEVDADMSVEDSCDLLLQEDIPCLAVRAHPGSTSAPYLGLFDFSDVNAFLTLAATRHTITPEELRANSRADQIMSAAQEGRVPVHLVSNLSEKNYLETLPNDANLISLLGVFAKGTHRGEYLLFKSSYSTLICDFTLCHVVLIEATPPTPPAEESTPIKQTSHTSYLGAVSDRALLAYFADFASPSRTALQSQSPPWLPALEQPFTEASKPSRSSKPVSALTASRPTMSPQPLLPSSTFTFATLLAHPLNSLALPSLQVYASVVAATSSSTVLDAMRLMSECGVSSVAVIDDGGGGYGGGYGLWGGLNGAVSVTDIGKLVVPSQSNQILSTPLHQFVAQIKEPVGSTDGVDQYPVYVVLPTSTLSYAIQKLLATNAHRLFVTDSDFEPSSSPGSPMGGGLCGIISVVDILSLFARIANIQNVDPTQRMRHRRASSASSQSSSRVSFAHTQARDLSQSSRDFARSRSSSRTSMRLSPSPRIIPNADVSSPRLVPSLGLGEVRESPRMIPTLGVGDRNSLVGLDLGELVGRWE</sequence>
<accession>A0A1J8R3D6</accession>
<proteinExistence type="predicted"/>
<feature type="compositionally biased region" description="Polar residues" evidence="4">
    <location>
        <begin position="269"/>
        <end position="289"/>
    </location>
</feature>
<gene>
    <name evidence="6" type="ORF">AZE42_08449</name>
</gene>
<evidence type="ECO:0000313" key="6">
    <source>
        <dbReference type="EMBL" id="OJA20153.1"/>
    </source>
</evidence>
<feature type="region of interest" description="Disordered" evidence="4">
    <location>
        <begin position="485"/>
        <end position="546"/>
    </location>
</feature>
<keyword evidence="1" id="KW-0677">Repeat</keyword>
<organism evidence="6 7">
    <name type="scientific">Rhizopogon vesiculosus</name>
    <dbReference type="NCBI Taxonomy" id="180088"/>
    <lineage>
        <taxon>Eukaryota</taxon>
        <taxon>Fungi</taxon>
        <taxon>Dikarya</taxon>
        <taxon>Basidiomycota</taxon>
        <taxon>Agaricomycotina</taxon>
        <taxon>Agaricomycetes</taxon>
        <taxon>Agaricomycetidae</taxon>
        <taxon>Boletales</taxon>
        <taxon>Suillineae</taxon>
        <taxon>Rhizopogonaceae</taxon>
        <taxon>Rhizopogon</taxon>
    </lineage>
</organism>
<keyword evidence="7" id="KW-1185">Reference proteome</keyword>
<feature type="compositionally biased region" description="Low complexity" evidence="4">
    <location>
        <begin position="494"/>
        <end position="507"/>
    </location>
</feature>
<dbReference type="InterPro" id="IPR046342">
    <property type="entry name" value="CBS_dom_sf"/>
</dbReference>
<protein>
    <recommendedName>
        <fullName evidence="5">CBS domain-containing protein</fullName>
    </recommendedName>
</protein>
<evidence type="ECO:0000313" key="7">
    <source>
        <dbReference type="Proteomes" id="UP000183567"/>
    </source>
</evidence>
<feature type="domain" description="CBS" evidence="5">
    <location>
        <begin position="410"/>
        <end position="479"/>
    </location>
</feature>
<feature type="compositionally biased region" description="Low complexity" evidence="4">
    <location>
        <begin position="515"/>
        <end position="537"/>
    </location>
</feature>
<keyword evidence="2 3" id="KW-0129">CBS domain</keyword>
<dbReference type="PANTHER" id="PTHR13780:SF36">
    <property type="entry name" value="CBS DOMAIN-CONTAINING PROTEIN"/>
    <property type="match status" value="1"/>
</dbReference>
<dbReference type="InterPro" id="IPR000644">
    <property type="entry name" value="CBS_dom"/>
</dbReference>
<dbReference type="PROSITE" id="PS51371">
    <property type="entry name" value="CBS"/>
    <property type="match status" value="1"/>
</dbReference>
<dbReference type="GO" id="GO:0042149">
    <property type="term" value="P:cellular response to glucose starvation"/>
    <property type="evidence" value="ECO:0007669"/>
    <property type="project" value="TreeGrafter"/>
</dbReference>
<evidence type="ECO:0000256" key="1">
    <source>
        <dbReference type="ARBA" id="ARBA00022737"/>
    </source>
</evidence>
<comment type="caution">
    <text evidence="6">The sequence shown here is derived from an EMBL/GenBank/DDBJ whole genome shotgun (WGS) entry which is preliminary data.</text>
</comment>
<reference evidence="6 7" key="1">
    <citation type="submission" date="2016-03" db="EMBL/GenBank/DDBJ databases">
        <title>Comparative genomics of the ectomycorrhizal sister species Rhizopogon vinicolor and Rhizopogon vesiculosus (Basidiomycota: Boletales) reveals a divergence of the mating type B locus.</title>
        <authorList>
            <person name="Mujic A.B."/>
            <person name="Kuo A."/>
            <person name="Tritt A."/>
            <person name="Lipzen A."/>
            <person name="Chen C."/>
            <person name="Johnson J."/>
            <person name="Sharma A."/>
            <person name="Barry K."/>
            <person name="Grigoriev I.V."/>
            <person name="Spatafora J.W."/>
        </authorList>
    </citation>
    <scope>NUCLEOTIDE SEQUENCE [LARGE SCALE GENOMIC DNA]</scope>
    <source>
        <strain evidence="6 7">AM-OR11-056</strain>
    </source>
</reference>
<dbReference type="EMBL" id="LVVM01000696">
    <property type="protein sequence ID" value="OJA20153.1"/>
    <property type="molecule type" value="Genomic_DNA"/>
</dbReference>
<evidence type="ECO:0000256" key="2">
    <source>
        <dbReference type="ARBA" id="ARBA00023122"/>
    </source>
</evidence>
<dbReference type="SMART" id="SM00116">
    <property type="entry name" value="CBS"/>
    <property type="match status" value="2"/>
</dbReference>
<dbReference type="STRING" id="180088.A0A1J8R3D6"/>
<dbReference type="Proteomes" id="UP000183567">
    <property type="component" value="Unassembled WGS sequence"/>
</dbReference>
<dbReference type="InterPro" id="IPR050511">
    <property type="entry name" value="AMPK_gamma/SDS23_families"/>
</dbReference>
<dbReference type="PANTHER" id="PTHR13780">
    <property type="entry name" value="AMP-ACTIVATED PROTEIN KINASE, GAMMA REGULATORY SUBUNIT"/>
    <property type="match status" value="1"/>
</dbReference>
<evidence type="ECO:0000256" key="4">
    <source>
        <dbReference type="SAM" id="MobiDB-lite"/>
    </source>
</evidence>